<keyword evidence="2" id="KW-0862">Zinc</keyword>
<dbReference type="Gene3D" id="2.60.11.10">
    <property type="entry name" value="Cytochrome c oxidase, subunit Vb"/>
    <property type="match status" value="1"/>
</dbReference>
<dbReference type="InterPro" id="IPR036972">
    <property type="entry name" value="Cyt_c_oxidase_su5b_sf"/>
</dbReference>
<evidence type="ECO:0000313" key="4">
    <source>
        <dbReference type="EMBL" id="KAF8822882.1"/>
    </source>
</evidence>
<dbReference type="Proteomes" id="UP000823046">
    <property type="component" value="Unassembled WGS sequence"/>
</dbReference>
<feature type="region of interest" description="Disordered" evidence="3">
    <location>
        <begin position="270"/>
        <end position="293"/>
    </location>
</feature>
<comment type="caution">
    <text evidence="4">The sequence shown here is derived from an EMBL/GenBank/DDBJ whole genome shotgun (WGS) entry which is preliminary data.</text>
</comment>
<dbReference type="PANTHER" id="PTHR10122">
    <property type="entry name" value="CYTOCHROME C OXIDASE SUBUNIT 5B, MITOCHONDRIAL"/>
    <property type="match status" value="1"/>
</dbReference>
<evidence type="ECO:0000256" key="1">
    <source>
        <dbReference type="ARBA" id="ARBA00022723"/>
    </source>
</evidence>
<dbReference type="InterPro" id="IPR002124">
    <property type="entry name" value="Cyt_c_oxidase_su5b"/>
</dbReference>
<protein>
    <submittedName>
        <fullName evidence="4">Cytochrome c oxidase subunit</fullName>
    </submittedName>
</protein>
<proteinExistence type="predicted"/>
<accession>A0ABQ7JFX6</accession>
<dbReference type="PROSITE" id="PS51359">
    <property type="entry name" value="COX5B_2"/>
    <property type="match status" value="1"/>
</dbReference>
<dbReference type="EMBL" id="JADAQX010000017">
    <property type="protein sequence ID" value="KAF8822882.1"/>
    <property type="molecule type" value="Genomic_DNA"/>
</dbReference>
<reference evidence="4 5" key="1">
    <citation type="journal article" date="2020" name="bioRxiv">
        <title>Metabolic contributions of an alphaproteobacterial endosymbiont in the apicomplexan Cardiosporidium cionae.</title>
        <authorList>
            <person name="Hunter E.S."/>
            <person name="Paight C.J."/>
            <person name="Lane C.E."/>
        </authorList>
    </citation>
    <scope>NUCLEOTIDE SEQUENCE [LARGE SCALE GENOMIC DNA]</scope>
    <source>
        <strain evidence="4">ESH_2018</strain>
    </source>
</reference>
<feature type="compositionally biased region" description="Polar residues" evidence="3">
    <location>
        <begin position="274"/>
        <end position="286"/>
    </location>
</feature>
<sequence>MALSSILRHPSFMQSYFPFSKTGLLSTPRGNGILLKFLKEPAKSALPSIMSLRRTYLHFVRALPDDYELPVDTMPKNVENWMKKDPKQMDFFENYWYWRIRGEATLLNPESLPKKSYAQLARDLGLQLVREESEHMVGVLELYEYLKSSPFIGPFGTIEKPVLVPSVHTERIVGCTGGTGDNEHIPLWFRCREGFLYRCGECDQIFMLVKVAYSLAEGEDPFPVDPDLDDVFDLRLIESGQKMWNLNEYVTWPVGNEAYVRLFKEGKQSEEATKSISNSADSQVTKQKVPFIP</sequence>
<name>A0ABQ7JFX6_9APIC</name>
<keyword evidence="1" id="KW-0479">Metal-binding</keyword>
<dbReference type="SUPFAM" id="SSF57802">
    <property type="entry name" value="Rubredoxin-like"/>
    <property type="match status" value="1"/>
</dbReference>
<organism evidence="4 5">
    <name type="scientific">Cardiosporidium cionae</name>
    <dbReference type="NCBI Taxonomy" id="476202"/>
    <lineage>
        <taxon>Eukaryota</taxon>
        <taxon>Sar</taxon>
        <taxon>Alveolata</taxon>
        <taxon>Apicomplexa</taxon>
        <taxon>Aconoidasida</taxon>
        <taxon>Nephromycida</taxon>
        <taxon>Cardiosporidium</taxon>
    </lineage>
</organism>
<evidence type="ECO:0000256" key="2">
    <source>
        <dbReference type="ARBA" id="ARBA00022833"/>
    </source>
</evidence>
<dbReference type="PANTHER" id="PTHR10122:SF0">
    <property type="entry name" value="CYTOCHROME C OXIDASE SUBUNIT 5B, ISOFORM A-RELATED"/>
    <property type="match status" value="1"/>
</dbReference>
<evidence type="ECO:0000313" key="5">
    <source>
        <dbReference type="Proteomes" id="UP000823046"/>
    </source>
</evidence>
<dbReference type="Pfam" id="PF01215">
    <property type="entry name" value="COX5B"/>
    <property type="match status" value="1"/>
</dbReference>
<keyword evidence="5" id="KW-1185">Reference proteome</keyword>
<evidence type="ECO:0000256" key="3">
    <source>
        <dbReference type="SAM" id="MobiDB-lite"/>
    </source>
</evidence>
<gene>
    <name evidence="4" type="ORF">IE077_002217</name>
</gene>